<protein>
    <recommendedName>
        <fullName evidence="10">Peptidyl-prolyl cis-trans isomerase</fullName>
        <ecNumber evidence="10">5.2.1.8</ecNumber>
    </recommendedName>
</protein>
<dbReference type="InterPro" id="IPR001179">
    <property type="entry name" value="PPIase_FKBP_dom"/>
</dbReference>
<comment type="similarity">
    <text evidence="3 10">Belongs to the FKBP-type PPIase family.</text>
</comment>
<dbReference type="InterPro" id="IPR046357">
    <property type="entry name" value="PPIase_dom_sf"/>
</dbReference>
<comment type="catalytic activity">
    <reaction evidence="1 9 10">
        <text>[protein]-peptidylproline (omega=180) = [protein]-peptidylproline (omega=0)</text>
        <dbReference type="Rhea" id="RHEA:16237"/>
        <dbReference type="Rhea" id="RHEA-COMP:10747"/>
        <dbReference type="Rhea" id="RHEA-COMP:10748"/>
        <dbReference type="ChEBI" id="CHEBI:83833"/>
        <dbReference type="ChEBI" id="CHEBI:83834"/>
        <dbReference type="EC" id="5.2.1.8"/>
    </reaction>
</comment>
<sequence length="160" mass="17468">MQIAQNSVVSFHYTLTDDQGQVLDSSEGREPLVYLQGVGQIVPGLEKAMEGRQVGDQFKVNVAPEEGYGVHHAELVQEVPREAFQGVEDIQPGMQFQGRGPQGVINVTVTKVESDKVHIDGNHPLAGQTLHFDVEVTDVRQASEEELAHGHVHGEGGHHH</sequence>
<dbReference type="GO" id="GO:0042026">
    <property type="term" value="P:protein refolding"/>
    <property type="evidence" value="ECO:0007669"/>
    <property type="project" value="UniProtKB-ARBA"/>
</dbReference>
<evidence type="ECO:0000256" key="4">
    <source>
        <dbReference type="ARBA" id="ARBA00022490"/>
    </source>
</evidence>
<evidence type="ECO:0000256" key="8">
    <source>
        <dbReference type="ARBA" id="ARBA00037071"/>
    </source>
</evidence>
<evidence type="ECO:0000256" key="5">
    <source>
        <dbReference type="ARBA" id="ARBA00023110"/>
    </source>
</evidence>
<feature type="domain" description="PPIase FKBP-type" evidence="11">
    <location>
        <begin position="6"/>
        <end position="83"/>
    </location>
</feature>
<evidence type="ECO:0000259" key="11">
    <source>
        <dbReference type="PROSITE" id="PS50059"/>
    </source>
</evidence>
<dbReference type="AlphaFoldDB" id="A0A328P409"/>
<dbReference type="SUPFAM" id="SSF54534">
    <property type="entry name" value="FKBP-like"/>
    <property type="match status" value="1"/>
</dbReference>
<dbReference type="RefSeq" id="WP_111983767.1">
    <property type="nucleotide sequence ID" value="NZ_NFZS01000004.1"/>
</dbReference>
<keyword evidence="7 9" id="KW-0413">Isomerase</keyword>
<keyword evidence="4" id="KW-0963">Cytoplasm</keyword>
<evidence type="ECO:0000256" key="7">
    <source>
        <dbReference type="ARBA" id="ARBA00023235"/>
    </source>
</evidence>
<keyword evidence="13" id="KW-1185">Reference proteome</keyword>
<evidence type="ECO:0000256" key="9">
    <source>
        <dbReference type="PROSITE-ProRule" id="PRU00277"/>
    </source>
</evidence>
<evidence type="ECO:0000256" key="10">
    <source>
        <dbReference type="RuleBase" id="RU003915"/>
    </source>
</evidence>
<gene>
    <name evidence="12" type="ORF">CA260_14450</name>
</gene>
<reference evidence="12 13" key="1">
    <citation type="journal article" date="2018" name="Genet. Mol. Biol.">
        <title>The genome sequence of Dyella jiangningensis FCAV SCS01 from a lignocellulose-decomposing microbial consortium metagenome reveals potential for biotechnological applications.</title>
        <authorList>
            <person name="Desiderato J.G."/>
            <person name="Alvarenga D.O."/>
            <person name="Constancio M.T.L."/>
            <person name="Alves L.M.C."/>
            <person name="Varani A.M."/>
        </authorList>
    </citation>
    <scope>NUCLEOTIDE SEQUENCE [LARGE SCALE GENOMIC DNA]</scope>
    <source>
        <strain evidence="12 13">FCAV SCS01</strain>
    </source>
</reference>
<evidence type="ECO:0000256" key="3">
    <source>
        <dbReference type="ARBA" id="ARBA00006577"/>
    </source>
</evidence>
<dbReference type="OrthoDB" id="9808891at2"/>
<dbReference type="Pfam" id="PF00254">
    <property type="entry name" value="FKBP_C"/>
    <property type="match status" value="1"/>
</dbReference>
<comment type="function">
    <text evidence="8">Also involved in hydrogenase metallocenter assembly, probably by participating in the nickel insertion step. This function in hydrogenase biosynthesis requires chaperone activity and the presence of the metal-binding domain, but not PPIase activity.</text>
</comment>
<dbReference type="GO" id="GO:0003755">
    <property type="term" value="F:peptidyl-prolyl cis-trans isomerase activity"/>
    <property type="evidence" value="ECO:0007669"/>
    <property type="project" value="UniProtKB-UniRule"/>
</dbReference>
<dbReference type="PANTHER" id="PTHR47861">
    <property type="entry name" value="FKBP-TYPE PEPTIDYL-PROLYL CIS-TRANS ISOMERASE SLYD"/>
    <property type="match status" value="1"/>
</dbReference>
<evidence type="ECO:0000313" key="12">
    <source>
        <dbReference type="EMBL" id="RAO75285.1"/>
    </source>
</evidence>
<dbReference type="EMBL" id="NFZS01000004">
    <property type="protein sequence ID" value="RAO75285.1"/>
    <property type="molecule type" value="Genomic_DNA"/>
</dbReference>
<comment type="subcellular location">
    <subcellularLocation>
        <location evidence="2">Cytoplasm</location>
    </subcellularLocation>
</comment>
<evidence type="ECO:0000256" key="2">
    <source>
        <dbReference type="ARBA" id="ARBA00004496"/>
    </source>
</evidence>
<evidence type="ECO:0000256" key="6">
    <source>
        <dbReference type="ARBA" id="ARBA00023186"/>
    </source>
</evidence>
<dbReference type="GO" id="GO:0005737">
    <property type="term" value="C:cytoplasm"/>
    <property type="evidence" value="ECO:0007669"/>
    <property type="project" value="UniProtKB-SubCell"/>
</dbReference>
<dbReference type="EC" id="5.2.1.8" evidence="10"/>
<dbReference type="Proteomes" id="UP000248926">
    <property type="component" value="Unassembled WGS sequence"/>
</dbReference>
<comment type="caution">
    <text evidence="12">The sequence shown here is derived from an EMBL/GenBank/DDBJ whole genome shotgun (WGS) entry which is preliminary data.</text>
</comment>
<keyword evidence="5 9" id="KW-0697">Rotamase</keyword>
<dbReference type="PANTHER" id="PTHR47861:SF3">
    <property type="entry name" value="FKBP-TYPE PEPTIDYL-PROLYL CIS-TRANS ISOMERASE SLYD"/>
    <property type="match status" value="1"/>
</dbReference>
<name>A0A328P409_9GAMM</name>
<keyword evidence="6" id="KW-0143">Chaperone</keyword>
<evidence type="ECO:0000313" key="13">
    <source>
        <dbReference type="Proteomes" id="UP000248926"/>
    </source>
</evidence>
<organism evidence="12 13">
    <name type="scientific">Dyella jiangningensis</name>
    <dbReference type="NCBI Taxonomy" id="1379159"/>
    <lineage>
        <taxon>Bacteria</taxon>
        <taxon>Pseudomonadati</taxon>
        <taxon>Pseudomonadota</taxon>
        <taxon>Gammaproteobacteria</taxon>
        <taxon>Lysobacterales</taxon>
        <taxon>Rhodanobacteraceae</taxon>
        <taxon>Dyella</taxon>
    </lineage>
</organism>
<evidence type="ECO:0000256" key="1">
    <source>
        <dbReference type="ARBA" id="ARBA00000971"/>
    </source>
</evidence>
<dbReference type="Gene3D" id="3.10.50.40">
    <property type="match status" value="1"/>
</dbReference>
<accession>A0A328P409</accession>
<proteinExistence type="inferred from homology"/>
<dbReference type="PROSITE" id="PS50059">
    <property type="entry name" value="FKBP_PPIASE"/>
    <property type="match status" value="1"/>
</dbReference>